<evidence type="ECO:0000313" key="3">
    <source>
        <dbReference type="Proteomes" id="UP001478862"/>
    </source>
</evidence>
<comment type="caution">
    <text evidence="2">The sequence shown here is derived from an EMBL/GenBank/DDBJ whole genome shotgun (WGS) entry which is preliminary data.</text>
</comment>
<feature type="transmembrane region" description="Helical" evidence="1">
    <location>
        <begin position="12"/>
        <end position="33"/>
    </location>
</feature>
<keyword evidence="1" id="KW-0472">Membrane</keyword>
<evidence type="ECO:0000256" key="1">
    <source>
        <dbReference type="SAM" id="Phobius"/>
    </source>
</evidence>
<keyword evidence="3" id="KW-1185">Reference proteome</keyword>
<protein>
    <submittedName>
        <fullName evidence="2">Uncharacterized protein</fullName>
    </submittedName>
</protein>
<gene>
    <name evidence="2" type="ORF">ABNX05_03855</name>
</gene>
<keyword evidence="1" id="KW-1133">Transmembrane helix</keyword>
<reference evidence="2 3" key="1">
    <citation type="submission" date="2024-06" db="EMBL/GenBank/DDBJ databases">
        <title>Lysinibacillus zambalefons sp. nov., a Novel Firmicute Isolated from the Poon Bato Zambales Hyperalkaline Spring.</title>
        <authorList>
            <person name="Aja J.A."/>
            <person name="Lazaro J.E.H."/>
            <person name="Llorin L.D."/>
            <person name="Lim K.R."/>
            <person name="Teodosio J."/>
            <person name="Dalisay D.S."/>
        </authorList>
    </citation>
    <scope>NUCLEOTIDE SEQUENCE [LARGE SCALE GENOMIC DNA]</scope>
    <source>
        <strain evidence="2 3">M3</strain>
    </source>
</reference>
<dbReference type="EMBL" id="JBEGDG010000002">
    <property type="protein sequence ID" value="MEQ6353738.1"/>
    <property type="molecule type" value="Genomic_DNA"/>
</dbReference>
<name>A0ABV1MMI9_9BACI</name>
<accession>A0ABV1MMI9</accession>
<dbReference type="RefSeq" id="WP_349658504.1">
    <property type="nucleotide sequence ID" value="NZ_JBEGDG010000002.1"/>
</dbReference>
<evidence type="ECO:0000313" key="2">
    <source>
        <dbReference type="EMBL" id="MEQ6353738.1"/>
    </source>
</evidence>
<keyword evidence="1" id="KW-0812">Transmembrane</keyword>
<proteinExistence type="predicted"/>
<sequence>MQFIEQVVKGCLIIGLILMGGRIITAICHYYNIAFTTFFVDYHVASLAILIIGIIGTEILNRRKRKGRA</sequence>
<dbReference type="Proteomes" id="UP001478862">
    <property type="component" value="Unassembled WGS sequence"/>
</dbReference>
<organism evidence="2 3">
    <name type="scientific">Lysinibacillus zambalensis</name>
    <dbReference type="NCBI Taxonomy" id="3160866"/>
    <lineage>
        <taxon>Bacteria</taxon>
        <taxon>Bacillati</taxon>
        <taxon>Bacillota</taxon>
        <taxon>Bacilli</taxon>
        <taxon>Bacillales</taxon>
        <taxon>Bacillaceae</taxon>
        <taxon>Lysinibacillus</taxon>
    </lineage>
</organism>
<feature type="transmembrane region" description="Helical" evidence="1">
    <location>
        <begin position="39"/>
        <end position="60"/>
    </location>
</feature>